<comment type="caution">
    <text evidence="2">The sequence shown here is derived from an EMBL/GenBank/DDBJ whole genome shotgun (WGS) entry which is preliminary data.</text>
</comment>
<evidence type="ECO:0000259" key="1">
    <source>
        <dbReference type="PROSITE" id="PS51725"/>
    </source>
</evidence>
<keyword evidence="2" id="KW-0503">Monooxygenase</keyword>
<feature type="domain" description="ABM" evidence="1">
    <location>
        <begin position="12"/>
        <end position="101"/>
    </location>
</feature>
<keyword evidence="2" id="KW-0560">Oxidoreductase</keyword>
<evidence type="ECO:0000313" key="2">
    <source>
        <dbReference type="EMBL" id="MFC5864411.1"/>
    </source>
</evidence>
<name>A0ABW1EJE7_9BACT</name>
<dbReference type="InterPro" id="IPR011008">
    <property type="entry name" value="Dimeric_a/b-barrel"/>
</dbReference>
<gene>
    <name evidence="2" type="ORF">ACFPT7_19045</name>
</gene>
<dbReference type="EC" id="1.-.-.-" evidence="2"/>
<dbReference type="Proteomes" id="UP001596091">
    <property type="component" value="Unassembled WGS sequence"/>
</dbReference>
<dbReference type="SUPFAM" id="SSF54909">
    <property type="entry name" value="Dimeric alpha+beta barrel"/>
    <property type="match status" value="1"/>
</dbReference>
<dbReference type="Gene3D" id="3.30.70.100">
    <property type="match status" value="1"/>
</dbReference>
<dbReference type="GO" id="GO:0004497">
    <property type="term" value="F:monooxygenase activity"/>
    <property type="evidence" value="ECO:0007669"/>
    <property type="project" value="UniProtKB-KW"/>
</dbReference>
<protein>
    <submittedName>
        <fullName evidence="2">Quinol monooxygenase</fullName>
        <ecNumber evidence="2">1.-.-.-</ecNumber>
    </submittedName>
</protein>
<dbReference type="EMBL" id="JBHSPH010000009">
    <property type="protein sequence ID" value="MFC5864411.1"/>
    <property type="molecule type" value="Genomic_DNA"/>
</dbReference>
<proteinExistence type="predicted"/>
<dbReference type="RefSeq" id="WP_263342147.1">
    <property type="nucleotide sequence ID" value="NZ_JAGSYH010000009.1"/>
</dbReference>
<accession>A0ABW1EJE7</accession>
<sequence>MTTTISATNNVTTLINVLTVEPENQQKLIHLLRESTEGVVSKLDGWISTSFIAAQDLRHVVIYSQWRNLASVEAMQADPEMIAYFPRVAALAAFDSFAGAVVYNHHA</sequence>
<reference evidence="3" key="1">
    <citation type="journal article" date="2019" name="Int. J. Syst. Evol. Microbiol.">
        <title>The Global Catalogue of Microorganisms (GCM) 10K type strain sequencing project: providing services to taxonomists for standard genome sequencing and annotation.</title>
        <authorList>
            <consortium name="The Broad Institute Genomics Platform"/>
            <consortium name="The Broad Institute Genome Sequencing Center for Infectious Disease"/>
            <person name="Wu L."/>
            <person name="Ma J."/>
        </authorList>
    </citation>
    <scope>NUCLEOTIDE SEQUENCE [LARGE SCALE GENOMIC DNA]</scope>
    <source>
        <strain evidence="3">JCM 4087</strain>
    </source>
</reference>
<keyword evidence="3" id="KW-1185">Reference proteome</keyword>
<organism evidence="2 3">
    <name type="scientific">Acidicapsa dinghuensis</name>
    <dbReference type="NCBI Taxonomy" id="2218256"/>
    <lineage>
        <taxon>Bacteria</taxon>
        <taxon>Pseudomonadati</taxon>
        <taxon>Acidobacteriota</taxon>
        <taxon>Terriglobia</taxon>
        <taxon>Terriglobales</taxon>
        <taxon>Acidobacteriaceae</taxon>
        <taxon>Acidicapsa</taxon>
    </lineage>
</organism>
<dbReference type="Pfam" id="PF03992">
    <property type="entry name" value="ABM"/>
    <property type="match status" value="1"/>
</dbReference>
<evidence type="ECO:0000313" key="3">
    <source>
        <dbReference type="Proteomes" id="UP001596091"/>
    </source>
</evidence>
<dbReference type="InterPro" id="IPR007138">
    <property type="entry name" value="ABM_dom"/>
</dbReference>
<dbReference type="PROSITE" id="PS51725">
    <property type="entry name" value="ABM"/>
    <property type="match status" value="1"/>
</dbReference>